<comment type="caution">
    <text evidence="2">The sequence shown here is derived from an EMBL/GenBank/DDBJ whole genome shotgun (WGS) entry which is preliminary data.</text>
</comment>
<dbReference type="AlphaFoldDB" id="A0AAD8ML60"/>
<evidence type="ECO:0000259" key="1">
    <source>
        <dbReference type="Pfam" id="PF20241"/>
    </source>
</evidence>
<dbReference type="Pfam" id="PF20241">
    <property type="entry name" value="DUF6598"/>
    <property type="match status" value="1"/>
</dbReference>
<feature type="domain" description="DUF6598" evidence="1">
    <location>
        <begin position="110"/>
        <end position="227"/>
    </location>
</feature>
<gene>
    <name evidence="2" type="ORF">POM88_024145</name>
</gene>
<accession>A0AAD8ML60</accession>
<evidence type="ECO:0000313" key="3">
    <source>
        <dbReference type="Proteomes" id="UP001237642"/>
    </source>
</evidence>
<reference evidence="2" key="2">
    <citation type="submission" date="2023-05" db="EMBL/GenBank/DDBJ databases">
        <authorList>
            <person name="Schelkunov M.I."/>
        </authorList>
    </citation>
    <scope>NUCLEOTIDE SEQUENCE</scope>
    <source>
        <strain evidence="2">Hsosn_3</strain>
        <tissue evidence="2">Leaf</tissue>
    </source>
</reference>
<dbReference type="EMBL" id="JAUIZM010000006">
    <property type="protein sequence ID" value="KAK1377401.1"/>
    <property type="molecule type" value="Genomic_DNA"/>
</dbReference>
<reference evidence="2" key="1">
    <citation type="submission" date="2023-02" db="EMBL/GenBank/DDBJ databases">
        <title>Genome of toxic invasive species Heracleum sosnowskyi carries increased number of genes despite the absence of recent whole-genome duplications.</title>
        <authorList>
            <person name="Schelkunov M."/>
            <person name="Shtratnikova V."/>
            <person name="Makarenko M."/>
            <person name="Klepikova A."/>
            <person name="Omelchenko D."/>
            <person name="Novikova G."/>
            <person name="Obukhova E."/>
            <person name="Bogdanov V."/>
            <person name="Penin A."/>
            <person name="Logacheva M."/>
        </authorList>
    </citation>
    <scope>NUCLEOTIDE SEQUENCE</scope>
    <source>
        <strain evidence="2">Hsosn_3</strain>
        <tissue evidence="2">Leaf</tissue>
    </source>
</reference>
<dbReference type="InterPro" id="IPR046533">
    <property type="entry name" value="DUF6598"/>
</dbReference>
<proteinExistence type="predicted"/>
<organism evidence="2 3">
    <name type="scientific">Heracleum sosnowskyi</name>
    <dbReference type="NCBI Taxonomy" id="360622"/>
    <lineage>
        <taxon>Eukaryota</taxon>
        <taxon>Viridiplantae</taxon>
        <taxon>Streptophyta</taxon>
        <taxon>Embryophyta</taxon>
        <taxon>Tracheophyta</taxon>
        <taxon>Spermatophyta</taxon>
        <taxon>Magnoliopsida</taxon>
        <taxon>eudicotyledons</taxon>
        <taxon>Gunneridae</taxon>
        <taxon>Pentapetalae</taxon>
        <taxon>asterids</taxon>
        <taxon>campanulids</taxon>
        <taxon>Apiales</taxon>
        <taxon>Apiaceae</taxon>
        <taxon>Apioideae</taxon>
        <taxon>apioid superclade</taxon>
        <taxon>Tordylieae</taxon>
        <taxon>Tordyliinae</taxon>
        <taxon>Heracleum</taxon>
    </lineage>
</organism>
<sequence length="281" mass="31329">MGFDGVSLLEVLNLVYLGDDEIEPEKQVGKIRMGFDNFIGEDLYYQNEVDMSKPSIKFGDTIFVKNTEPKCSFKEREEFDIQFDLFCGAYKGSINVAFEPFGDQVWFEERTIRSVDGSGQIRVVLGFLSNATVANLEIQLLNIFATSSVHGIVAARNSKLDLPACTSVLFWKSPANKIEVGRDGVIPLSKSRVGVPLDSELYVDMSLNIDGDHYTDTASFDPLTTGGQFVQVGNPEKKAKICVKVTSDPRVSSIYSTYGYLGREWDGDHDDYDDSEEDTEE</sequence>
<keyword evidence="3" id="KW-1185">Reference proteome</keyword>
<dbReference type="Proteomes" id="UP001237642">
    <property type="component" value="Unassembled WGS sequence"/>
</dbReference>
<evidence type="ECO:0000313" key="2">
    <source>
        <dbReference type="EMBL" id="KAK1377401.1"/>
    </source>
</evidence>
<name>A0AAD8ML60_9APIA</name>
<protein>
    <recommendedName>
        <fullName evidence="1">DUF6598 domain-containing protein</fullName>
    </recommendedName>
</protein>